<dbReference type="AlphaFoldDB" id="A0A9P1FM26"/>
<dbReference type="Proteomes" id="UP001152797">
    <property type="component" value="Unassembled WGS sequence"/>
</dbReference>
<dbReference type="SUPFAM" id="SSF52540">
    <property type="entry name" value="P-loop containing nucleoside triphosphate hydrolases"/>
    <property type="match status" value="1"/>
</dbReference>
<keyword evidence="1" id="KW-0732">Signal</keyword>
<keyword evidence="4" id="KW-1185">Reference proteome</keyword>
<proteinExistence type="predicted"/>
<name>A0A9P1FM26_9DINO</name>
<reference evidence="2" key="1">
    <citation type="submission" date="2022-10" db="EMBL/GenBank/DDBJ databases">
        <authorList>
            <person name="Chen Y."/>
            <person name="Dougan E. K."/>
            <person name="Chan C."/>
            <person name="Rhodes N."/>
            <person name="Thang M."/>
        </authorList>
    </citation>
    <scope>NUCLEOTIDE SEQUENCE</scope>
</reference>
<gene>
    <name evidence="2" type="ORF">C1SCF055_LOCUS8929</name>
</gene>
<feature type="signal peptide" evidence="1">
    <location>
        <begin position="1"/>
        <end position="20"/>
    </location>
</feature>
<evidence type="ECO:0000313" key="3">
    <source>
        <dbReference type="EMBL" id="CAL4768420.1"/>
    </source>
</evidence>
<sequence length="729" mass="81234">MYFSCRTILLIQLLQQLVVAIDDCEIVGAGNLLIQKQLSVHFETVEPVAAPWDKHIFIVGANHKAGTFLLRKIMRHWFDLLGATSSCTMERSWPRSITTLNHIHNCDLYPAPIRYTWNISGDMILQMRKETNDMKGDLRGVIIVRDPLEMVASAYVYHHRGEEPWNEPMEQGIPLMAPEEGVPEMAERMEYVITAMASAYEVRAPDILAVRYEDITNSSEHFDAAIEKIMDFLFDDITDLQKAEMMKAARVEDLHRAGDDDEHTNDEDEMNEARASLHLMSADLYATYVKAREVYYAFLFGVVLGHRAVSDPIIFLQTDLAVRRAKGEKLVSTVSRALDPSDIETAMDMNGRLCHLCGMPLPERSDRSYVQRSDCGNQTCALWTCGAGFAPNEAYAKNVASNDQLCCDKVCGKNYECADGWSPLKSKENTPGVSSEDCCGKTCSLFECPDEFALNPAKKDVIAQDRDSCCLPLCKHHKCKKGWKPDPAQQDKPGNTEAHCCTQECALFDHLCPTKTGVKPERRCEQGRNIEQCCDYQCSAFKCKDGWVTNVSAQEDFGTTSEVCCSPTCARFDCDAADGWLPMPKDKALAKAGEDSESCCLPACARYSCGKGYVPNPQAKALSKTGDEACCSKTCESHTCGKGFVPKGNSSELVGQTDEACCEPEKCIAIRSKMTRTEDGCHSVSEKDCNSRYYKFSDKDKTTVVQCSFDEKLQLCRNQGIHTVGCLFE</sequence>
<comment type="caution">
    <text evidence="2">The sequence shown here is derived from an EMBL/GenBank/DDBJ whole genome shotgun (WGS) entry which is preliminary data.</text>
</comment>
<dbReference type="EMBL" id="CAMXCT030000611">
    <property type="protein sequence ID" value="CAL4768420.1"/>
    <property type="molecule type" value="Genomic_DNA"/>
</dbReference>
<evidence type="ECO:0000313" key="4">
    <source>
        <dbReference type="Proteomes" id="UP001152797"/>
    </source>
</evidence>
<reference evidence="3 4" key="2">
    <citation type="submission" date="2024-05" db="EMBL/GenBank/DDBJ databases">
        <authorList>
            <person name="Chen Y."/>
            <person name="Shah S."/>
            <person name="Dougan E. K."/>
            <person name="Thang M."/>
            <person name="Chan C."/>
        </authorList>
    </citation>
    <scope>NUCLEOTIDE SEQUENCE [LARGE SCALE GENOMIC DNA]</scope>
</reference>
<accession>A0A9P1FM26</accession>
<dbReference type="EMBL" id="CAMXCT010000611">
    <property type="protein sequence ID" value="CAI3981108.1"/>
    <property type="molecule type" value="Genomic_DNA"/>
</dbReference>
<dbReference type="OrthoDB" id="406138at2759"/>
<dbReference type="InterPro" id="IPR027417">
    <property type="entry name" value="P-loop_NTPase"/>
</dbReference>
<evidence type="ECO:0000313" key="2">
    <source>
        <dbReference type="EMBL" id="CAI3981108.1"/>
    </source>
</evidence>
<dbReference type="EMBL" id="CAMXCT020000611">
    <property type="protein sequence ID" value="CAL1134483.1"/>
    <property type="molecule type" value="Genomic_DNA"/>
</dbReference>
<dbReference type="Gene3D" id="3.40.50.300">
    <property type="entry name" value="P-loop containing nucleotide triphosphate hydrolases"/>
    <property type="match status" value="1"/>
</dbReference>
<protein>
    <recommendedName>
        <fullName evidence="5">Sulfotransferase domain-containing protein</fullName>
    </recommendedName>
</protein>
<evidence type="ECO:0000256" key="1">
    <source>
        <dbReference type="SAM" id="SignalP"/>
    </source>
</evidence>
<evidence type="ECO:0008006" key="5">
    <source>
        <dbReference type="Google" id="ProtNLM"/>
    </source>
</evidence>
<feature type="chain" id="PRO_5043272246" description="Sulfotransferase domain-containing protein" evidence="1">
    <location>
        <begin position="21"/>
        <end position="729"/>
    </location>
</feature>
<organism evidence="2">
    <name type="scientific">Cladocopium goreaui</name>
    <dbReference type="NCBI Taxonomy" id="2562237"/>
    <lineage>
        <taxon>Eukaryota</taxon>
        <taxon>Sar</taxon>
        <taxon>Alveolata</taxon>
        <taxon>Dinophyceae</taxon>
        <taxon>Suessiales</taxon>
        <taxon>Symbiodiniaceae</taxon>
        <taxon>Cladocopium</taxon>
    </lineage>
</organism>